<comment type="subcellular location">
    <subcellularLocation>
        <location evidence="1">Periplasm</location>
    </subcellularLocation>
</comment>
<dbReference type="Proteomes" id="UP001262410">
    <property type="component" value="Unassembled WGS sequence"/>
</dbReference>
<evidence type="ECO:0000256" key="1">
    <source>
        <dbReference type="ARBA" id="ARBA00004418"/>
    </source>
</evidence>
<dbReference type="InterPro" id="IPR050490">
    <property type="entry name" value="Bact_solute-bd_prot1"/>
</dbReference>
<proteinExistence type="inferred from homology"/>
<dbReference type="Gene3D" id="3.40.190.10">
    <property type="entry name" value="Periplasmic binding protein-like II"/>
    <property type="match status" value="2"/>
</dbReference>
<dbReference type="SUPFAM" id="SSF53850">
    <property type="entry name" value="Periplasmic binding protein-like II"/>
    <property type="match status" value="1"/>
</dbReference>
<keyword evidence="5" id="KW-1185">Reference proteome</keyword>
<accession>A0ABU1JX60</accession>
<evidence type="ECO:0000256" key="3">
    <source>
        <dbReference type="SAM" id="SignalP"/>
    </source>
</evidence>
<comment type="caution">
    <text evidence="4">The sequence shown here is derived from an EMBL/GenBank/DDBJ whole genome shotgun (WGS) entry which is preliminary data.</text>
</comment>
<protein>
    <submittedName>
        <fullName evidence="4">Multiple sugar transport system substrate-binding protein</fullName>
    </submittedName>
</protein>
<dbReference type="EMBL" id="JAVDPW010000011">
    <property type="protein sequence ID" value="MDR6293200.1"/>
    <property type="molecule type" value="Genomic_DNA"/>
</dbReference>
<comment type="similarity">
    <text evidence="2">Belongs to the bacterial solute-binding protein 1 family.</text>
</comment>
<name>A0ABU1JX60_9PROT</name>
<evidence type="ECO:0000313" key="4">
    <source>
        <dbReference type="EMBL" id="MDR6293200.1"/>
    </source>
</evidence>
<evidence type="ECO:0000256" key="2">
    <source>
        <dbReference type="ARBA" id="ARBA00008520"/>
    </source>
</evidence>
<dbReference type="InterPro" id="IPR006059">
    <property type="entry name" value="SBP"/>
</dbReference>
<keyword evidence="4" id="KW-0762">Sugar transport</keyword>
<feature type="chain" id="PRO_5045765944" evidence="3">
    <location>
        <begin position="28"/>
        <end position="418"/>
    </location>
</feature>
<dbReference type="PANTHER" id="PTHR43649">
    <property type="entry name" value="ARABINOSE-BINDING PROTEIN-RELATED"/>
    <property type="match status" value="1"/>
</dbReference>
<reference evidence="4 5" key="1">
    <citation type="submission" date="2023-07" db="EMBL/GenBank/DDBJ databases">
        <title>Sorghum-associated microbial communities from plants grown in Nebraska, USA.</title>
        <authorList>
            <person name="Schachtman D."/>
        </authorList>
    </citation>
    <scope>NUCLEOTIDE SEQUENCE [LARGE SCALE GENOMIC DNA]</scope>
    <source>
        <strain evidence="4 5">584</strain>
    </source>
</reference>
<evidence type="ECO:0000313" key="5">
    <source>
        <dbReference type="Proteomes" id="UP001262410"/>
    </source>
</evidence>
<dbReference type="PANTHER" id="PTHR43649:SF12">
    <property type="entry name" value="DIACETYLCHITOBIOSE BINDING PROTEIN DASA"/>
    <property type="match status" value="1"/>
</dbReference>
<sequence>MTISKTLSRTVAMTALAIGLAWAQAAAAETITVLLPSFGADAATKALTEEFTKDTGIEVQLQTMPWDNIRPKIVTSMVAGTAPADVIEFDWSWVGQFGAAKWFTPLDGKFDQALVDDMPTAGVFVYDGARLGIPYANDFRLHSINTAYLKQAGITDLPRTPDEIIRDARILKDKKVVEFPISIPLSATEGAATAWYFTTRMFGGELFDKDWNPLFTDPASPGYKALQWVVDGLHDGLINPAMTGMSDQETTAAFAHGAAAFDIAGHPYDLAIYQDKQRSTIPGLAALGLTGADPSTLRTIGLPEALAIPVNSEHKDSAVKFIQWWADHQAKIYTAVAVLPTRTSALKALSQDGQLVGGDDIAKYGAFTQAIFAQGTPPWYSEFSSAASATINQAAKGQISVDDAMKQIAARAQSAMQQ</sequence>
<feature type="signal peptide" evidence="3">
    <location>
        <begin position="1"/>
        <end position="27"/>
    </location>
</feature>
<keyword evidence="3" id="KW-0732">Signal</keyword>
<keyword evidence="4" id="KW-0813">Transport</keyword>
<dbReference type="Pfam" id="PF01547">
    <property type="entry name" value="SBP_bac_1"/>
    <property type="match status" value="1"/>
</dbReference>
<dbReference type="RefSeq" id="WP_309799959.1">
    <property type="nucleotide sequence ID" value="NZ_JAVDPW010000011.1"/>
</dbReference>
<gene>
    <name evidence="4" type="ORF">E9232_005750</name>
</gene>
<organism evidence="4 5">
    <name type="scientific">Inquilinus ginsengisoli</name>
    <dbReference type="NCBI Taxonomy" id="363840"/>
    <lineage>
        <taxon>Bacteria</taxon>
        <taxon>Pseudomonadati</taxon>
        <taxon>Pseudomonadota</taxon>
        <taxon>Alphaproteobacteria</taxon>
        <taxon>Rhodospirillales</taxon>
        <taxon>Rhodospirillaceae</taxon>
        <taxon>Inquilinus</taxon>
    </lineage>
</organism>